<proteinExistence type="inferred from homology"/>
<protein>
    <submittedName>
        <fullName evidence="3">Uncharacterized protein</fullName>
    </submittedName>
</protein>
<comment type="caution">
    <text evidence="3">The sequence shown here is derived from an EMBL/GenBank/DDBJ whole genome shotgun (WGS) entry which is preliminary data.</text>
</comment>
<dbReference type="GO" id="GO:0006364">
    <property type="term" value="P:rRNA processing"/>
    <property type="evidence" value="ECO:0007669"/>
    <property type="project" value="UniProtKB-KW"/>
</dbReference>
<dbReference type="AlphaFoldDB" id="A0ABD3BWA5"/>
<gene>
    <name evidence="3" type="ORF">CASFOL_034294</name>
</gene>
<dbReference type="InterPro" id="IPR019398">
    <property type="entry name" value="Pre-rRNA_process_TSR2"/>
</dbReference>
<evidence type="ECO:0000256" key="2">
    <source>
        <dbReference type="ARBA" id="ARBA00022552"/>
    </source>
</evidence>
<organism evidence="3 4">
    <name type="scientific">Castilleja foliolosa</name>
    <dbReference type="NCBI Taxonomy" id="1961234"/>
    <lineage>
        <taxon>Eukaryota</taxon>
        <taxon>Viridiplantae</taxon>
        <taxon>Streptophyta</taxon>
        <taxon>Embryophyta</taxon>
        <taxon>Tracheophyta</taxon>
        <taxon>Spermatophyta</taxon>
        <taxon>Magnoliopsida</taxon>
        <taxon>eudicotyledons</taxon>
        <taxon>Gunneridae</taxon>
        <taxon>Pentapetalae</taxon>
        <taxon>asterids</taxon>
        <taxon>lamiids</taxon>
        <taxon>Lamiales</taxon>
        <taxon>Orobanchaceae</taxon>
        <taxon>Pedicularideae</taxon>
        <taxon>Castillejinae</taxon>
        <taxon>Castilleja</taxon>
    </lineage>
</organism>
<keyword evidence="2" id="KW-0698">rRNA processing</keyword>
<reference evidence="4" key="1">
    <citation type="journal article" date="2024" name="IScience">
        <title>Strigolactones Initiate the Formation of Haustorium-like Structures in Castilleja.</title>
        <authorList>
            <person name="Buerger M."/>
            <person name="Peterson D."/>
            <person name="Chory J."/>
        </authorList>
    </citation>
    <scope>NUCLEOTIDE SEQUENCE [LARGE SCALE GENOMIC DNA]</scope>
</reference>
<comment type="similarity">
    <text evidence="1">Belongs to the TSR2 family.</text>
</comment>
<evidence type="ECO:0000313" key="3">
    <source>
        <dbReference type="EMBL" id="KAL3621808.1"/>
    </source>
</evidence>
<evidence type="ECO:0000313" key="4">
    <source>
        <dbReference type="Proteomes" id="UP001632038"/>
    </source>
</evidence>
<accession>A0ABD3BWA5</accession>
<sequence>MSPGLTTEAATQLQEGINLLIFRWAAFRMAVENEWAGRDSCLKSQKLGQDLFHRLLN</sequence>
<name>A0ABD3BWA5_9LAMI</name>
<dbReference type="Proteomes" id="UP001632038">
    <property type="component" value="Unassembled WGS sequence"/>
</dbReference>
<evidence type="ECO:0000256" key="1">
    <source>
        <dbReference type="ARBA" id="ARBA00006524"/>
    </source>
</evidence>
<dbReference type="PANTHER" id="PTHR21250">
    <property type="entry name" value="PRE-RRNA-PROCESSING PROTEIN TSR2 HOMOLOG"/>
    <property type="match status" value="1"/>
</dbReference>
<keyword evidence="4" id="KW-1185">Reference proteome</keyword>
<dbReference type="Pfam" id="PF10273">
    <property type="entry name" value="WGG"/>
    <property type="match status" value="1"/>
</dbReference>
<dbReference type="EMBL" id="JAVIJP010000062">
    <property type="protein sequence ID" value="KAL3621808.1"/>
    <property type="molecule type" value="Genomic_DNA"/>
</dbReference>